<organism evidence="1 2">
    <name type="scientific">Shewanella piezotolerans (strain WP3 / JCM 13877)</name>
    <dbReference type="NCBI Taxonomy" id="225849"/>
    <lineage>
        <taxon>Bacteria</taxon>
        <taxon>Pseudomonadati</taxon>
        <taxon>Pseudomonadota</taxon>
        <taxon>Gammaproteobacteria</taxon>
        <taxon>Alteromonadales</taxon>
        <taxon>Shewanellaceae</taxon>
        <taxon>Shewanella</taxon>
    </lineage>
</organism>
<dbReference type="EMBL" id="CP000472">
    <property type="protein sequence ID" value="ACJ28115.1"/>
    <property type="molecule type" value="Genomic_DNA"/>
</dbReference>
<sequence>MIHLHNLPQILLCNTNQYKDLIAQREFSDFEVRQ</sequence>
<keyword evidence="2" id="KW-1185">Reference proteome</keyword>
<name>B8CJL8_SHEPW</name>
<accession>B8CJL8</accession>
<evidence type="ECO:0000313" key="1">
    <source>
        <dbReference type="EMBL" id="ACJ28115.1"/>
    </source>
</evidence>
<dbReference type="HOGENOM" id="CLU_3375960_0_0_6"/>
<evidence type="ECO:0000313" key="2">
    <source>
        <dbReference type="Proteomes" id="UP000000753"/>
    </source>
</evidence>
<dbReference type="KEGG" id="swp:swp_1328"/>
<gene>
    <name evidence="1" type="ordered locus">swp_1328</name>
</gene>
<dbReference type="Proteomes" id="UP000000753">
    <property type="component" value="Chromosome"/>
</dbReference>
<protein>
    <submittedName>
        <fullName evidence="1">Uncharacterized protein</fullName>
    </submittedName>
</protein>
<dbReference type="AlphaFoldDB" id="B8CJL8"/>
<proteinExistence type="predicted"/>
<reference evidence="1 2" key="1">
    <citation type="journal article" date="2008" name="PLoS ONE">
        <title>Environmental adaptation: genomic analysis of the piezotolerant and psychrotolerant deep-sea iron reducing bacterium Shewanella piezotolerans WP3.</title>
        <authorList>
            <person name="Wang F."/>
            <person name="Wang J."/>
            <person name="Jian H."/>
            <person name="Zhang B."/>
            <person name="Li S."/>
            <person name="Wang F."/>
            <person name="Zeng X."/>
            <person name="Gao L."/>
            <person name="Bartlett D.H."/>
            <person name="Yu J."/>
            <person name="Hu S."/>
            <person name="Xiao X."/>
        </authorList>
    </citation>
    <scope>NUCLEOTIDE SEQUENCE [LARGE SCALE GENOMIC DNA]</scope>
    <source>
        <strain evidence="2">WP3 / JCM 13877</strain>
    </source>
</reference>